<comment type="caution">
    <text evidence="4">The sequence shown here is derived from an EMBL/GenBank/DDBJ whole genome shotgun (WGS) entry which is preliminary data.</text>
</comment>
<proteinExistence type="predicted"/>
<protein>
    <submittedName>
        <fullName evidence="4">FAD synthase</fullName>
    </submittedName>
</protein>
<evidence type="ECO:0000259" key="3">
    <source>
        <dbReference type="Pfam" id="PF01467"/>
    </source>
</evidence>
<accession>A0A2H0W2C1</accession>
<keyword evidence="2" id="KW-0548">Nucleotidyltransferase</keyword>
<dbReference type="AlphaFoldDB" id="A0A2H0W2C1"/>
<dbReference type="NCBIfam" id="TIGR00125">
    <property type="entry name" value="cyt_tran_rel"/>
    <property type="match status" value="1"/>
</dbReference>
<organism evidence="4 5">
    <name type="scientific">Candidatus Buchananbacteria bacterium CG10_big_fil_rev_8_21_14_0_10_42_9</name>
    <dbReference type="NCBI Taxonomy" id="1974526"/>
    <lineage>
        <taxon>Bacteria</taxon>
        <taxon>Candidatus Buchananiibacteriota</taxon>
    </lineage>
</organism>
<evidence type="ECO:0000256" key="1">
    <source>
        <dbReference type="ARBA" id="ARBA00022679"/>
    </source>
</evidence>
<dbReference type="EMBL" id="PEZZ01000004">
    <property type="protein sequence ID" value="PIS05498.1"/>
    <property type="molecule type" value="Genomic_DNA"/>
</dbReference>
<name>A0A2H0W2C1_9BACT</name>
<evidence type="ECO:0000313" key="5">
    <source>
        <dbReference type="Proteomes" id="UP000230935"/>
    </source>
</evidence>
<keyword evidence="1" id="KW-0808">Transferase</keyword>
<reference evidence="5" key="1">
    <citation type="submission" date="2017-09" db="EMBL/GenBank/DDBJ databases">
        <title>Depth-based differentiation of microbial function through sediment-hosted aquifers and enrichment of novel symbionts in the deep terrestrial subsurface.</title>
        <authorList>
            <person name="Probst A.J."/>
            <person name="Ladd B."/>
            <person name="Jarett J.K."/>
            <person name="Geller-Mcgrath D.E."/>
            <person name="Sieber C.M.K."/>
            <person name="Emerson J.B."/>
            <person name="Anantharaman K."/>
            <person name="Thomas B.C."/>
            <person name="Malmstrom R."/>
            <person name="Stieglmeier M."/>
            <person name="Klingl A."/>
            <person name="Woyke T."/>
            <person name="Ryan C.M."/>
            <person name="Banfield J.F."/>
        </authorList>
    </citation>
    <scope>NUCLEOTIDE SEQUENCE [LARGE SCALE GENOMIC DNA]</scope>
</reference>
<dbReference type="InterPro" id="IPR014729">
    <property type="entry name" value="Rossmann-like_a/b/a_fold"/>
</dbReference>
<dbReference type="Pfam" id="PF01467">
    <property type="entry name" value="CTP_transf_like"/>
    <property type="match status" value="1"/>
</dbReference>
<dbReference type="InterPro" id="IPR050385">
    <property type="entry name" value="Archaeal_FAD_synthase"/>
</dbReference>
<dbReference type="Gene3D" id="3.40.50.620">
    <property type="entry name" value="HUPs"/>
    <property type="match status" value="1"/>
</dbReference>
<evidence type="ECO:0000256" key="2">
    <source>
        <dbReference type="ARBA" id="ARBA00022695"/>
    </source>
</evidence>
<dbReference type="GO" id="GO:0016779">
    <property type="term" value="F:nucleotidyltransferase activity"/>
    <property type="evidence" value="ECO:0007669"/>
    <property type="project" value="UniProtKB-KW"/>
</dbReference>
<dbReference type="PANTHER" id="PTHR43793">
    <property type="entry name" value="FAD SYNTHASE"/>
    <property type="match status" value="1"/>
</dbReference>
<dbReference type="SUPFAM" id="SSF52374">
    <property type="entry name" value="Nucleotidylyl transferase"/>
    <property type="match status" value="1"/>
</dbReference>
<feature type="domain" description="Cytidyltransferase-like" evidence="3">
    <location>
        <begin position="7"/>
        <end position="111"/>
    </location>
</feature>
<gene>
    <name evidence="4" type="ORF">COT81_00590</name>
</gene>
<dbReference type="InterPro" id="IPR004821">
    <property type="entry name" value="Cyt_trans-like"/>
</dbReference>
<evidence type="ECO:0000313" key="4">
    <source>
        <dbReference type="EMBL" id="PIS05498.1"/>
    </source>
</evidence>
<dbReference type="Proteomes" id="UP000230935">
    <property type="component" value="Unassembled WGS sequence"/>
</dbReference>
<dbReference type="PANTHER" id="PTHR43793:SF1">
    <property type="entry name" value="FAD SYNTHASE"/>
    <property type="match status" value="1"/>
</dbReference>
<sequence length="138" mass="15801">MSKKVLIFGTFDGLHSGHLSLLKQAKKRGDKLAVIVARDATVKAVKGRLPQANENDRLQDIKLIKVVDEAYLGDKIDPYNSVRRVNPDIICLGYDQQVFTEKLTEEFPDIKVIRLKPYKPEIYKSSRINNLHRKNVRS</sequence>